<keyword evidence="2" id="KW-1185">Reference proteome</keyword>
<name>A0A8T1VT99_9STRA</name>
<gene>
    <name evidence="1" type="primary">CHS2_1</name>
    <name evidence="1" type="ORF">PHYPSEUDO_002930</name>
</gene>
<evidence type="ECO:0000313" key="2">
    <source>
        <dbReference type="Proteomes" id="UP000694044"/>
    </source>
</evidence>
<protein>
    <submittedName>
        <fullName evidence="1">Chitin synthase, class 2</fullName>
    </submittedName>
</protein>
<sequence>MAQEAQQHAATPSLLGAWESNEAFGNTTLDWSQAVKDQRVTLQLTFEPGGVFTFRLVSKDTATDVTSSFRHVVASEGSYERQGQDGIVIHGDASGIKWTFLFEEEDSLRIRLEGAKRFGRCKGVDVIYFARVKTTQQLKDL</sequence>
<dbReference type="OrthoDB" id="90180at2759"/>
<dbReference type="EMBL" id="JAGDFM010000155">
    <property type="protein sequence ID" value="KAG7384146.1"/>
    <property type="molecule type" value="Genomic_DNA"/>
</dbReference>
<proteinExistence type="predicted"/>
<organism evidence="1 2">
    <name type="scientific">Phytophthora pseudosyringae</name>
    <dbReference type="NCBI Taxonomy" id="221518"/>
    <lineage>
        <taxon>Eukaryota</taxon>
        <taxon>Sar</taxon>
        <taxon>Stramenopiles</taxon>
        <taxon>Oomycota</taxon>
        <taxon>Peronosporomycetes</taxon>
        <taxon>Peronosporales</taxon>
        <taxon>Peronosporaceae</taxon>
        <taxon>Phytophthora</taxon>
    </lineage>
</organism>
<reference evidence="1" key="1">
    <citation type="submission" date="2021-02" db="EMBL/GenBank/DDBJ databases">
        <authorList>
            <person name="Palmer J.M."/>
        </authorList>
    </citation>
    <scope>NUCLEOTIDE SEQUENCE</scope>
    <source>
        <strain evidence="1">SCRP734</strain>
    </source>
</reference>
<accession>A0A8T1VT99</accession>
<evidence type="ECO:0000313" key="1">
    <source>
        <dbReference type="EMBL" id="KAG7384146.1"/>
    </source>
</evidence>
<dbReference type="Proteomes" id="UP000694044">
    <property type="component" value="Unassembled WGS sequence"/>
</dbReference>
<comment type="caution">
    <text evidence="1">The sequence shown here is derived from an EMBL/GenBank/DDBJ whole genome shotgun (WGS) entry which is preliminary data.</text>
</comment>
<dbReference type="AlphaFoldDB" id="A0A8T1VT99"/>